<dbReference type="Proteomes" id="UP000032025">
    <property type="component" value="Unassembled WGS sequence"/>
</dbReference>
<dbReference type="RefSeq" id="WP_037569754.1">
    <property type="nucleotide sequence ID" value="NZ_BBJS01000023.1"/>
</dbReference>
<protein>
    <submittedName>
        <fullName evidence="1">DNA, contig: SP623</fullName>
    </submittedName>
</protein>
<dbReference type="EMBL" id="BBJS01000023">
    <property type="protein sequence ID" value="GAN13673.1"/>
    <property type="molecule type" value="Genomic_DNA"/>
</dbReference>
<organism evidence="1 2">
    <name type="scientific">Sphingomonas paucimobilis NBRC 13935</name>
    <dbReference type="NCBI Taxonomy" id="1219050"/>
    <lineage>
        <taxon>Bacteria</taxon>
        <taxon>Pseudomonadati</taxon>
        <taxon>Pseudomonadota</taxon>
        <taxon>Alphaproteobacteria</taxon>
        <taxon>Sphingomonadales</taxon>
        <taxon>Sphingomonadaceae</taxon>
        <taxon>Sphingomonas</taxon>
    </lineage>
</organism>
<evidence type="ECO:0000313" key="2">
    <source>
        <dbReference type="Proteomes" id="UP000032025"/>
    </source>
</evidence>
<sequence length="116" mass="12826">MDSLDVRAVFPLMFRLKARLAPQAVNDSNHPTCTVAMKVDDVDTFGRIVLAMDADDQPTANLTRPCSIKSSPEPLEHLDRIDQGQAIAIYLSPFRNKRECCSGPTVQVMLKPNMPA</sequence>
<dbReference type="AlphaFoldDB" id="A0A0C9NG18"/>
<keyword evidence="2" id="KW-1185">Reference proteome</keyword>
<comment type="caution">
    <text evidence="1">The sequence shown here is derived from an EMBL/GenBank/DDBJ whole genome shotgun (WGS) entry which is preliminary data.</text>
</comment>
<proteinExistence type="predicted"/>
<evidence type="ECO:0000313" key="1">
    <source>
        <dbReference type="EMBL" id="GAN13673.1"/>
    </source>
</evidence>
<reference evidence="1 2" key="1">
    <citation type="submission" date="2014-08" db="EMBL/GenBank/DDBJ databases">
        <title>Whole genome shotgun sequence of Sphingomonas paucimobilis NBRC 13935.</title>
        <authorList>
            <person name="Hosoyama A."/>
            <person name="Hashimoto M."/>
            <person name="Hosoyama Y."/>
            <person name="Noguchi M."/>
            <person name="Uohara A."/>
            <person name="Ohji S."/>
            <person name="Katano-Makiyama Y."/>
            <person name="Ichikawa N."/>
            <person name="Kimura A."/>
            <person name="Yamazoe A."/>
            <person name="Fujita N."/>
        </authorList>
    </citation>
    <scope>NUCLEOTIDE SEQUENCE [LARGE SCALE GENOMIC DNA]</scope>
    <source>
        <strain evidence="1 2">NBRC 13935</strain>
    </source>
</reference>
<name>A0A0C9NG18_SPHPI</name>
<gene>
    <name evidence="1" type="ORF">SP6_23_00730</name>
</gene>
<dbReference type="GeneID" id="78527332"/>
<accession>A0A0C9NG18</accession>